<feature type="compositionally biased region" description="Basic and acidic residues" evidence="1">
    <location>
        <begin position="472"/>
        <end position="510"/>
    </location>
</feature>
<feature type="compositionally biased region" description="Basic and acidic residues" evidence="1">
    <location>
        <begin position="333"/>
        <end position="360"/>
    </location>
</feature>
<keyword evidence="4" id="KW-1185">Reference proteome</keyword>
<feature type="compositionally biased region" description="Polar residues" evidence="1">
    <location>
        <begin position="272"/>
        <end position="296"/>
    </location>
</feature>
<feature type="compositionally biased region" description="Polar residues" evidence="1">
    <location>
        <begin position="208"/>
        <end position="224"/>
    </location>
</feature>
<dbReference type="EMBL" id="JANIEX010000145">
    <property type="protein sequence ID" value="KAJ3572357.1"/>
    <property type="molecule type" value="Genomic_DNA"/>
</dbReference>
<dbReference type="Pfam" id="PF08632">
    <property type="entry name" value="Zds_C"/>
    <property type="match status" value="1"/>
</dbReference>
<feature type="region of interest" description="Disordered" evidence="1">
    <location>
        <begin position="457"/>
        <end position="747"/>
    </location>
</feature>
<dbReference type="GO" id="GO:0030010">
    <property type="term" value="P:establishment of cell polarity"/>
    <property type="evidence" value="ECO:0007669"/>
    <property type="project" value="TreeGrafter"/>
</dbReference>
<sequence length="747" mass="82666">MLRRQYQPRENDGVEEEQIVPLSRNRSFLYNPVPLSFDDLKRLEQLAEEASESDDASKLRTMLRRSLSLNLSPSAIDRLDNVPEIGDEADAPIIVPPPGQILRRAARTKIRKPGLPGDGSGHRFGSTRRGARAATLPPTADQRNSSDFSSSDHGDTSIEADIIPQRRQTFSDESFPTQRPDSYTEEASSIFDAYVRDEDDDAFINPSLVITSSPPLSTDSTVLRPSQEIPQIPPPEVQPALLDALGPILHQPEPQRLLSPQPSLESQQSSRTPSPSAEGSTQDSSPEAETPTQVTHEVQEAPSQYPPQIYQPQPPATPTPPRKDKKGLFGKWGSDKSSKKSKEPKDKERDRPEKEKEKESGFFGSLFGGSKKKQDTDPTPSMAGGAAGREAAQALLGASKSSKNYVPPSSPGLAPGGNPYARYPIHVERAIYRLSHIKLANPRRPLYEQVLIRSGMENAAEGNQQSVEEAEREQREREQREQEQRERERAEKEKLEREREIEMKKKESGKRGSLTKQPAGGGGRRAEMPVRGPQYEMQHRVMEQEYGNYNVQSNQQMGWVSTNGQPHSRQQQQQSQQYSSSPPKSGSPQLMYPEQSYQNNQQQAQRLPPGAMPPIDQTQSWISQNNHQRARNTSPQRTRTPPQNHMGPPPVQRQAGSLPQDGFVGMGVGGGRAPSRSLSANAVPVPQQANGAKLRKGSSAHAISPSSQPQARRPRSSEGRPGVDPDGIGEEEDMPLATLKQQQRRVM</sequence>
<dbReference type="GO" id="GO:0005737">
    <property type="term" value="C:cytoplasm"/>
    <property type="evidence" value="ECO:0007669"/>
    <property type="project" value="TreeGrafter"/>
</dbReference>
<evidence type="ECO:0000313" key="3">
    <source>
        <dbReference type="EMBL" id="KAJ3572357.1"/>
    </source>
</evidence>
<feature type="compositionally biased region" description="Low complexity" evidence="1">
    <location>
        <begin position="388"/>
        <end position="398"/>
    </location>
</feature>
<dbReference type="InterPro" id="IPR013941">
    <property type="entry name" value="ZDS1_C"/>
</dbReference>
<evidence type="ECO:0000259" key="2">
    <source>
        <dbReference type="SMART" id="SM01327"/>
    </source>
</evidence>
<organism evidence="3 4">
    <name type="scientific">Leucocoprinus birnbaumii</name>
    <dbReference type="NCBI Taxonomy" id="56174"/>
    <lineage>
        <taxon>Eukaryota</taxon>
        <taxon>Fungi</taxon>
        <taxon>Dikarya</taxon>
        <taxon>Basidiomycota</taxon>
        <taxon>Agaricomycotina</taxon>
        <taxon>Agaricomycetes</taxon>
        <taxon>Agaricomycetidae</taxon>
        <taxon>Agaricales</taxon>
        <taxon>Agaricineae</taxon>
        <taxon>Agaricaceae</taxon>
        <taxon>Leucocoprinus</taxon>
    </lineage>
</organism>
<evidence type="ECO:0000256" key="1">
    <source>
        <dbReference type="SAM" id="MobiDB-lite"/>
    </source>
</evidence>
<feature type="compositionally biased region" description="Low complexity" evidence="1">
    <location>
        <begin position="301"/>
        <end position="311"/>
    </location>
</feature>
<feature type="region of interest" description="Disordered" evidence="1">
    <location>
        <begin position="206"/>
        <end position="421"/>
    </location>
</feature>
<reference evidence="3" key="1">
    <citation type="submission" date="2022-07" db="EMBL/GenBank/DDBJ databases">
        <title>Genome Sequence of Leucocoprinus birnbaumii.</title>
        <authorList>
            <person name="Buettner E."/>
        </authorList>
    </citation>
    <scope>NUCLEOTIDE SEQUENCE</scope>
    <source>
        <strain evidence="3">VT141</strain>
    </source>
</reference>
<feature type="compositionally biased region" description="Low complexity" evidence="1">
    <location>
        <begin position="565"/>
        <end position="605"/>
    </location>
</feature>
<comment type="caution">
    <text evidence="3">The sequence shown here is derived from an EMBL/GenBank/DDBJ whole genome shotgun (WGS) entry which is preliminary data.</text>
</comment>
<dbReference type="PANTHER" id="PTHR28089">
    <property type="entry name" value="PROTEIN ZDS1-RELATED"/>
    <property type="match status" value="1"/>
</dbReference>
<protein>
    <recommendedName>
        <fullName evidence="2">Protein Zds1 C-terminal domain-containing protein</fullName>
    </recommendedName>
</protein>
<accession>A0AAD5VX22</accession>
<dbReference type="GO" id="GO:0010971">
    <property type="term" value="P:positive regulation of G2/M transition of mitotic cell cycle"/>
    <property type="evidence" value="ECO:0007669"/>
    <property type="project" value="TreeGrafter"/>
</dbReference>
<feature type="region of interest" description="Disordered" evidence="1">
    <location>
        <begin position="109"/>
        <end position="193"/>
    </location>
</feature>
<name>A0AAD5VX22_9AGAR</name>
<dbReference type="AlphaFoldDB" id="A0AAD5VX22"/>
<proteinExistence type="predicted"/>
<dbReference type="PANTHER" id="PTHR28089:SF1">
    <property type="entry name" value="PROTEIN ZDS1-RELATED"/>
    <property type="match status" value="1"/>
</dbReference>
<evidence type="ECO:0000313" key="4">
    <source>
        <dbReference type="Proteomes" id="UP001213000"/>
    </source>
</evidence>
<dbReference type="InterPro" id="IPR040206">
    <property type="entry name" value="Zds1/2"/>
</dbReference>
<feature type="compositionally biased region" description="Polar residues" evidence="1">
    <location>
        <begin position="616"/>
        <end position="643"/>
    </location>
</feature>
<feature type="compositionally biased region" description="Polar residues" evidence="1">
    <location>
        <begin position="547"/>
        <end position="564"/>
    </location>
</feature>
<feature type="compositionally biased region" description="Low complexity" evidence="1">
    <location>
        <begin position="251"/>
        <end position="271"/>
    </location>
</feature>
<dbReference type="Proteomes" id="UP001213000">
    <property type="component" value="Unassembled WGS sequence"/>
</dbReference>
<dbReference type="SMART" id="SM01327">
    <property type="entry name" value="Zds_C"/>
    <property type="match status" value="1"/>
</dbReference>
<feature type="domain" description="Protein Zds1 C-terminal" evidence="2">
    <location>
        <begin position="412"/>
        <end position="464"/>
    </location>
</feature>
<feature type="compositionally biased region" description="Polar residues" evidence="1">
    <location>
        <begin position="166"/>
        <end position="187"/>
    </location>
</feature>
<gene>
    <name evidence="3" type="ORF">NP233_g3139</name>
</gene>